<accession>A0A101TU07</accession>
<keyword evidence="3" id="KW-1185">Reference proteome</keyword>
<proteinExistence type="predicted"/>
<dbReference type="AlphaFoldDB" id="A0A101TU07"/>
<dbReference type="STRING" id="661399.AQJ67_27275"/>
<comment type="caution">
    <text evidence="2">The sequence shown here is derived from an EMBL/GenBank/DDBJ whole genome shotgun (WGS) entry which is preliminary data.</text>
</comment>
<evidence type="ECO:0000256" key="1">
    <source>
        <dbReference type="SAM" id="MobiDB-lite"/>
    </source>
</evidence>
<feature type="region of interest" description="Disordered" evidence="1">
    <location>
        <begin position="1"/>
        <end position="63"/>
    </location>
</feature>
<sequence>MEPGQQVHDAQSRWPEASDIAHHDSCPGGLQPGPHGVAQPCHLVPGDGAGQHEYSGCHGIHDR</sequence>
<dbReference type="Proteomes" id="UP000053429">
    <property type="component" value="Unassembled WGS sequence"/>
</dbReference>
<evidence type="ECO:0000313" key="2">
    <source>
        <dbReference type="EMBL" id="KUN98447.1"/>
    </source>
</evidence>
<dbReference type="EMBL" id="LMWY01000036">
    <property type="protein sequence ID" value="KUN98447.1"/>
    <property type="molecule type" value="Genomic_DNA"/>
</dbReference>
<protein>
    <submittedName>
        <fullName evidence="2">Uncharacterized protein</fullName>
    </submittedName>
</protein>
<name>A0A101TU07_9ACTN</name>
<evidence type="ECO:0000313" key="3">
    <source>
        <dbReference type="Proteomes" id="UP000053429"/>
    </source>
</evidence>
<reference evidence="2 3" key="1">
    <citation type="submission" date="2015-10" db="EMBL/GenBank/DDBJ databases">
        <title>Draft genome sequence of Streptomyces caeruleatus NRRL B-24802, type strain for the species Streptomyces caeruleatus.</title>
        <authorList>
            <person name="Ruckert C."/>
            <person name="Winkler A."/>
            <person name="Kalinowski J."/>
            <person name="Kampfer P."/>
            <person name="Glaeser S."/>
        </authorList>
    </citation>
    <scope>NUCLEOTIDE SEQUENCE [LARGE SCALE GENOMIC DNA]</scope>
    <source>
        <strain evidence="2 3">NRRL B-24802</strain>
    </source>
</reference>
<gene>
    <name evidence="2" type="ORF">AQJ67_27275</name>
</gene>
<organism evidence="2 3">
    <name type="scientific">Streptomyces caeruleatus</name>
    <dbReference type="NCBI Taxonomy" id="661399"/>
    <lineage>
        <taxon>Bacteria</taxon>
        <taxon>Bacillati</taxon>
        <taxon>Actinomycetota</taxon>
        <taxon>Actinomycetes</taxon>
        <taxon>Kitasatosporales</taxon>
        <taxon>Streptomycetaceae</taxon>
        <taxon>Streptomyces</taxon>
    </lineage>
</organism>